<accession>A0A430LRK6</accession>
<evidence type="ECO:0000313" key="1">
    <source>
        <dbReference type="EMBL" id="RTE78377.1"/>
    </source>
</evidence>
<gene>
    <name evidence="1" type="ORF">BHE90_007159</name>
</gene>
<evidence type="ECO:0000313" key="2">
    <source>
        <dbReference type="Proteomes" id="UP000287124"/>
    </source>
</evidence>
<organism evidence="1 2">
    <name type="scientific">Fusarium euwallaceae</name>
    <dbReference type="NCBI Taxonomy" id="1147111"/>
    <lineage>
        <taxon>Eukaryota</taxon>
        <taxon>Fungi</taxon>
        <taxon>Dikarya</taxon>
        <taxon>Ascomycota</taxon>
        <taxon>Pezizomycotina</taxon>
        <taxon>Sordariomycetes</taxon>
        <taxon>Hypocreomycetidae</taxon>
        <taxon>Hypocreales</taxon>
        <taxon>Nectriaceae</taxon>
        <taxon>Fusarium</taxon>
        <taxon>Fusarium solani species complex</taxon>
    </lineage>
</organism>
<dbReference type="EMBL" id="MIKF01000097">
    <property type="protein sequence ID" value="RTE78377.1"/>
    <property type="molecule type" value="Genomic_DNA"/>
</dbReference>
<name>A0A430LRK6_9HYPO</name>
<dbReference type="Proteomes" id="UP000287124">
    <property type="component" value="Unassembled WGS sequence"/>
</dbReference>
<keyword evidence="2" id="KW-1185">Reference proteome</keyword>
<reference evidence="1 2" key="1">
    <citation type="submission" date="2017-06" db="EMBL/GenBank/DDBJ databases">
        <title>Comparative genomic analysis of Ambrosia Fusariam Clade fungi.</title>
        <authorList>
            <person name="Stajich J.E."/>
            <person name="Carrillo J."/>
            <person name="Kijimoto T."/>
            <person name="Eskalen A."/>
            <person name="O'Donnell K."/>
            <person name="Kasson M."/>
        </authorList>
    </citation>
    <scope>NUCLEOTIDE SEQUENCE [LARGE SCALE GENOMIC DNA]</scope>
    <source>
        <strain evidence="1 2">UCR1854</strain>
    </source>
</reference>
<proteinExistence type="predicted"/>
<sequence>MDSDKKKAAGELVRNSWKTPPFETGCISSEFTKTHHIAPTKPCGLIYDALVQSRSNGSFTTTQQQH</sequence>
<dbReference type="AlphaFoldDB" id="A0A430LRK6"/>
<protein>
    <submittedName>
        <fullName evidence="1">Uncharacterized protein</fullName>
    </submittedName>
</protein>
<comment type="caution">
    <text evidence="1">The sequence shown here is derived from an EMBL/GenBank/DDBJ whole genome shotgun (WGS) entry which is preliminary data.</text>
</comment>